<dbReference type="GO" id="GO:0005634">
    <property type="term" value="C:nucleus"/>
    <property type="evidence" value="ECO:0007669"/>
    <property type="project" value="TreeGrafter"/>
</dbReference>
<dbReference type="SUPFAM" id="SSF140383">
    <property type="entry name" value="BSD domain-like"/>
    <property type="match status" value="1"/>
</dbReference>
<dbReference type="Gene3D" id="1.10.3970.10">
    <property type="entry name" value="BSD domain"/>
    <property type="match status" value="1"/>
</dbReference>
<gene>
    <name evidence="3" type="ORF">CAUJ_LOCUS13757</name>
</gene>
<organism evidence="3 4">
    <name type="scientific">Caenorhabditis auriculariae</name>
    <dbReference type="NCBI Taxonomy" id="2777116"/>
    <lineage>
        <taxon>Eukaryota</taxon>
        <taxon>Metazoa</taxon>
        <taxon>Ecdysozoa</taxon>
        <taxon>Nematoda</taxon>
        <taxon>Chromadorea</taxon>
        <taxon>Rhabditida</taxon>
        <taxon>Rhabditina</taxon>
        <taxon>Rhabditomorpha</taxon>
        <taxon>Rhabditoidea</taxon>
        <taxon>Rhabditidae</taxon>
        <taxon>Peloderinae</taxon>
        <taxon>Caenorhabditis</taxon>
    </lineage>
</organism>
<protein>
    <recommendedName>
        <fullName evidence="2">BSD domain-containing protein</fullName>
    </recommendedName>
</protein>
<dbReference type="PANTHER" id="PTHR16019">
    <property type="entry name" value="SYNAPSE-ASSOCIATED PROTEIN"/>
    <property type="match status" value="1"/>
</dbReference>
<dbReference type="GO" id="GO:0048172">
    <property type="term" value="P:regulation of short-term neuronal synaptic plasticity"/>
    <property type="evidence" value="ECO:0007669"/>
    <property type="project" value="TreeGrafter"/>
</dbReference>
<evidence type="ECO:0000256" key="1">
    <source>
        <dbReference type="SAM" id="MobiDB-lite"/>
    </source>
</evidence>
<proteinExistence type="predicted"/>
<dbReference type="InterPro" id="IPR035925">
    <property type="entry name" value="BSD_dom_sf"/>
</dbReference>
<accession>A0A8S1HTJ5</accession>
<evidence type="ECO:0000313" key="3">
    <source>
        <dbReference type="EMBL" id="CAD6197850.1"/>
    </source>
</evidence>
<dbReference type="PANTHER" id="PTHR16019:SF6">
    <property type="entry name" value="SYNAPSE-ASSOCIATED PROTEIN 1"/>
    <property type="match status" value="1"/>
</dbReference>
<dbReference type="GO" id="GO:0038203">
    <property type="term" value="P:TORC2 signaling"/>
    <property type="evidence" value="ECO:0007669"/>
    <property type="project" value="TreeGrafter"/>
</dbReference>
<dbReference type="PROSITE" id="PS50858">
    <property type="entry name" value="BSD"/>
    <property type="match status" value="1"/>
</dbReference>
<keyword evidence="4" id="KW-1185">Reference proteome</keyword>
<dbReference type="GO" id="GO:0045202">
    <property type="term" value="C:synapse"/>
    <property type="evidence" value="ECO:0007669"/>
    <property type="project" value="TreeGrafter"/>
</dbReference>
<evidence type="ECO:0000313" key="4">
    <source>
        <dbReference type="Proteomes" id="UP000835052"/>
    </source>
</evidence>
<feature type="compositionally biased region" description="Basic and acidic residues" evidence="1">
    <location>
        <begin position="34"/>
        <end position="45"/>
    </location>
</feature>
<feature type="domain" description="BSD" evidence="2">
    <location>
        <begin position="165"/>
        <end position="217"/>
    </location>
</feature>
<dbReference type="InterPro" id="IPR005607">
    <property type="entry name" value="BSD_dom"/>
</dbReference>
<dbReference type="InterPro" id="IPR051494">
    <property type="entry name" value="BSD_domain-containing"/>
</dbReference>
<dbReference type="SMART" id="SM00751">
    <property type="entry name" value="BSD"/>
    <property type="match status" value="1"/>
</dbReference>
<feature type="region of interest" description="Disordered" evidence="1">
    <location>
        <begin position="25"/>
        <end position="64"/>
    </location>
</feature>
<reference evidence="3" key="1">
    <citation type="submission" date="2020-10" db="EMBL/GenBank/DDBJ databases">
        <authorList>
            <person name="Kikuchi T."/>
        </authorList>
    </citation>
    <scope>NUCLEOTIDE SEQUENCE</scope>
    <source>
        <strain evidence="3">NKZ352</strain>
    </source>
</reference>
<name>A0A8S1HTJ5_9PELO</name>
<feature type="region of interest" description="Disordered" evidence="1">
    <location>
        <begin position="223"/>
        <end position="293"/>
    </location>
</feature>
<dbReference type="EMBL" id="CAJGYM010000107">
    <property type="protein sequence ID" value="CAD6197850.1"/>
    <property type="molecule type" value="Genomic_DNA"/>
</dbReference>
<dbReference type="Proteomes" id="UP000835052">
    <property type="component" value="Unassembled WGS sequence"/>
</dbReference>
<dbReference type="AlphaFoldDB" id="A0A8S1HTJ5"/>
<sequence>MSWLLGDLKKRVNDAKNTIEQSFQSAANNMGDEEEKKVVEEKSVEEKEENIEPSENEKNSGDANVKSKVSSLFGGMSMSTNASKLFEYAKDATKKLEEVKNAVIENTMLGELNKEQNDFENQLNDGKNKQQVELPWQGLPDENLARKQIMSLSSDTRNFLRDSPGNLEFSFDQQQAMAAILIKEDPNLAKVRFQLVPKQVKEDNFWRNYFYRVGLIRQSALARASSPPPLAAEPSTNPEKETELTPQSVEKAEEKVEETASSATGSASEDSSEESTGKKSDEEDEIFISEPYGDVKTSTLLDDEWEKEILADLNEYEVVAEKSSKDEEAWEAEIQKILSSE</sequence>
<evidence type="ECO:0000259" key="2">
    <source>
        <dbReference type="PROSITE" id="PS50858"/>
    </source>
</evidence>
<feature type="compositionally biased region" description="Low complexity" evidence="1">
    <location>
        <begin position="259"/>
        <end position="269"/>
    </location>
</feature>
<comment type="caution">
    <text evidence="3">The sequence shown here is derived from an EMBL/GenBank/DDBJ whole genome shotgun (WGS) entry which is preliminary data.</text>
</comment>
<dbReference type="Pfam" id="PF03909">
    <property type="entry name" value="BSD"/>
    <property type="match status" value="1"/>
</dbReference>
<dbReference type="OrthoDB" id="47923at2759"/>
<dbReference type="GO" id="GO:0005794">
    <property type="term" value="C:Golgi apparatus"/>
    <property type="evidence" value="ECO:0007669"/>
    <property type="project" value="TreeGrafter"/>
</dbReference>